<evidence type="ECO:0000313" key="2">
    <source>
        <dbReference type="EMBL" id="SNB62044.1"/>
    </source>
</evidence>
<organism evidence="2 3">
    <name type="scientific">Arboricoccus pini</name>
    <dbReference type="NCBI Taxonomy" id="1963835"/>
    <lineage>
        <taxon>Bacteria</taxon>
        <taxon>Pseudomonadati</taxon>
        <taxon>Pseudomonadota</taxon>
        <taxon>Alphaproteobacteria</taxon>
        <taxon>Geminicoccales</taxon>
        <taxon>Geminicoccaceae</taxon>
        <taxon>Arboricoccus</taxon>
    </lineage>
</organism>
<reference evidence="2 3" key="1">
    <citation type="submission" date="2017-06" db="EMBL/GenBank/DDBJ databases">
        <authorList>
            <person name="Kim H.J."/>
            <person name="Triplett B.A."/>
        </authorList>
    </citation>
    <scope>NUCLEOTIDE SEQUENCE [LARGE SCALE GENOMIC DNA]</scope>
    <source>
        <strain evidence="2 3">B29T1</strain>
    </source>
</reference>
<dbReference type="RefSeq" id="WP_133063837.1">
    <property type="nucleotide sequence ID" value="NZ_FYEH01000003.1"/>
</dbReference>
<dbReference type="Gene3D" id="1.10.10.1100">
    <property type="entry name" value="BFD-like [2Fe-2S]-binding domain"/>
    <property type="match status" value="1"/>
</dbReference>
<sequence length="112" mass="11848">MIGRAPFLKWVIMIVCLCNRISDKSVSEVACSGMCRTAGEVYRCFGCRVQCGKCVPEMRRLFHEARAVAQAAQMQAATLQDHTGCEAVCAAAALCGAIEAGGDDVDDSEAAA</sequence>
<gene>
    <name evidence="2" type="ORF">SAMN07250955_10321</name>
</gene>
<accession>A0A212QR53</accession>
<name>A0A212QR53_9PROT</name>
<proteinExistence type="predicted"/>
<dbReference type="InterPro" id="IPR041854">
    <property type="entry name" value="BFD-like_2Fe2S-bd_dom_sf"/>
</dbReference>
<dbReference type="Pfam" id="PF04324">
    <property type="entry name" value="Fer2_BFD"/>
    <property type="match status" value="1"/>
</dbReference>
<dbReference type="InterPro" id="IPR007419">
    <property type="entry name" value="BFD-like_2Fe2S-bd_dom"/>
</dbReference>
<evidence type="ECO:0000259" key="1">
    <source>
        <dbReference type="Pfam" id="PF04324"/>
    </source>
</evidence>
<dbReference type="AlphaFoldDB" id="A0A212QR53"/>
<protein>
    <submittedName>
        <fullName evidence="2">Bacterioferritin-associated ferredoxin</fullName>
    </submittedName>
</protein>
<dbReference type="Proteomes" id="UP000197065">
    <property type="component" value="Unassembled WGS sequence"/>
</dbReference>
<dbReference type="OrthoDB" id="7428628at2"/>
<dbReference type="EMBL" id="FYEH01000003">
    <property type="protein sequence ID" value="SNB62044.1"/>
    <property type="molecule type" value="Genomic_DNA"/>
</dbReference>
<keyword evidence="3" id="KW-1185">Reference proteome</keyword>
<feature type="domain" description="BFD-like [2Fe-2S]-binding" evidence="1">
    <location>
        <begin position="14"/>
        <end position="64"/>
    </location>
</feature>
<evidence type="ECO:0000313" key="3">
    <source>
        <dbReference type="Proteomes" id="UP000197065"/>
    </source>
</evidence>